<dbReference type="EMBL" id="HACA01025137">
    <property type="protein sequence ID" value="CDW42498.1"/>
    <property type="molecule type" value="Transcribed_RNA"/>
</dbReference>
<dbReference type="OMA" id="EMESIDY"/>
<keyword evidence="2" id="KW-1133">Transmembrane helix</keyword>
<evidence type="ECO:0000313" key="4">
    <source>
        <dbReference type="EMBL" id="CDW42498.1"/>
    </source>
</evidence>
<accession>A0A0K2UW66</accession>
<dbReference type="AlphaFoldDB" id="A0A0K2UW66"/>
<evidence type="ECO:0000256" key="1">
    <source>
        <dbReference type="SAM" id="MobiDB-lite"/>
    </source>
</evidence>
<feature type="region of interest" description="Disordered" evidence="1">
    <location>
        <begin position="27"/>
        <end position="50"/>
    </location>
</feature>
<protein>
    <submittedName>
        <fullName evidence="4">Putative LOC101744060 [Bombyx mori]</fullName>
    </submittedName>
</protein>
<feature type="signal peptide" evidence="3">
    <location>
        <begin position="1"/>
        <end position="17"/>
    </location>
</feature>
<keyword evidence="2" id="KW-0472">Membrane</keyword>
<reference evidence="4" key="1">
    <citation type="submission" date="2014-05" db="EMBL/GenBank/DDBJ databases">
        <authorList>
            <person name="Chronopoulou M."/>
        </authorList>
    </citation>
    <scope>NUCLEOTIDE SEQUENCE</scope>
    <source>
        <tissue evidence="4">Whole organism</tissue>
    </source>
</reference>
<organism evidence="4">
    <name type="scientific">Lepeophtheirus salmonis</name>
    <name type="common">Salmon louse</name>
    <name type="synonym">Caligus salmonis</name>
    <dbReference type="NCBI Taxonomy" id="72036"/>
    <lineage>
        <taxon>Eukaryota</taxon>
        <taxon>Metazoa</taxon>
        <taxon>Ecdysozoa</taxon>
        <taxon>Arthropoda</taxon>
        <taxon>Crustacea</taxon>
        <taxon>Multicrustacea</taxon>
        <taxon>Hexanauplia</taxon>
        <taxon>Copepoda</taxon>
        <taxon>Siphonostomatoida</taxon>
        <taxon>Caligidae</taxon>
        <taxon>Lepeophtheirus</taxon>
    </lineage>
</organism>
<feature type="chain" id="PRO_5005489045" evidence="3">
    <location>
        <begin position="18"/>
        <end position="345"/>
    </location>
</feature>
<feature type="transmembrane region" description="Helical" evidence="2">
    <location>
        <begin position="306"/>
        <end position="329"/>
    </location>
</feature>
<evidence type="ECO:0000256" key="3">
    <source>
        <dbReference type="SAM" id="SignalP"/>
    </source>
</evidence>
<name>A0A0K2UW66_LEPSM</name>
<sequence>MFKTVISCLPLFPVILSLRFPPPMNRPSSRILTGEETHNSHGQRAPAPEQQISSNIPWRLEIEEGSLLHGTPGQRVNIRIRLTNLESIQRYFTMAVEESGVGSYRFVESQSNSEILVPGGESKVFTLNLRVPENVGRGRRTLIRVTASVDDPNYLIRIASGGTETGVRTNFVRMKISFLGTNSFSDAQKPRIRSISQSSVEMQCSDIEECDSKTWKAIFLISDSESGIKSIQTDPYIDFISGSRRFVHNKYILGDPNEEVRIVMSGSCCEKELSVTVQDGFGNLESRSVLLEGDSSSNMGLNGTEISIIVVSILLLLVLVIALVVIIVIRRKRAANLQEIRRFSN</sequence>
<keyword evidence="2" id="KW-0812">Transmembrane</keyword>
<evidence type="ECO:0000256" key="2">
    <source>
        <dbReference type="SAM" id="Phobius"/>
    </source>
</evidence>
<keyword evidence="3" id="KW-0732">Signal</keyword>
<proteinExistence type="predicted"/>